<evidence type="ECO:0000256" key="2">
    <source>
        <dbReference type="ARBA" id="ARBA00023128"/>
    </source>
</evidence>
<dbReference type="AlphaFoldDB" id="A0A8C8RW40"/>
<accession>A0A8C8RW40</accession>
<evidence type="ECO:0000313" key="5">
    <source>
        <dbReference type="Proteomes" id="UP000694393"/>
    </source>
</evidence>
<evidence type="ECO:0000256" key="1">
    <source>
        <dbReference type="ARBA" id="ARBA00004173"/>
    </source>
</evidence>
<reference evidence="4" key="2">
    <citation type="submission" date="2025-09" db="UniProtKB">
        <authorList>
            <consortium name="Ensembl"/>
        </authorList>
    </citation>
    <scope>IDENTIFICATION</scope>
</reference>
<dbReference type="GO" id="GO:0004591">
    <property type="term" value="F:oxoglutarate dehydrogenase (succinyl-transferring) activity"/>
    <property type="evidence" value="ECO:0007669"/>
    <property type="project" value="TreeGrafter"/>
</dbReference>
<keyword evidence="2" id="KW-0496">Mitochondrion</keyword>
<evidence type="ECO:0000313" key="4">
    <source>
        <dbReference type="Ensembl" id="ENSPCEP00000011368.1"/>
    </source>
</evidence>
<dbReference type="PANTHER" id="PTHR31601">
    <property type="entry name" value="28S RIBOSOMAL PROTEIN S36, MITOCHONDRIAL"/>
    <property type="match status" value="1"/>
</dbReference>
<protein>
    <recommendedName>
        <fullName evidence="6">28S ribosomal protein S36, mitochondrial</fullName>
    </recommendedName>
</protein>
<comment type="subcellular location">
    <subcellularLocation>
        <location evidence="1">Mitochondrion</location>
    </subcellularLocation>
</comment>
<name>A0A8C8RW40_9SAUR</name>
<dbReference type="Ensembl" id="ENSPCET00000011739.1">
    <property type="protein sequence ID" value="ENSPCEP00000011368.1"/>
    <property type="gene ID" value="ENSPCEG00000008982.1"/>
</dbReference>
<comment type="similarity">
    <text evidence="3">Belongs to the alpha-ketoglutarate dehydrogenase component 4 family.</text>
</comment>
<dbReference type="PANTHER" id="PTHR31601:SF2">
    <property type="entry name" value="ALPHA-KETOGLUTARATE DEHYDROGENASE COMPONENT 4"/>
    <property type="match status" value="1"/>
</dbReference>
<reference evidence="4" key="1">
    <citation type="submission" date="2025-08" db="UniProtKB">
        <authorList>
            <consortium name="Ensembl"/>
        </authorList>
    </citation>
    <scope>IDENTIFICATION</scope>
</reference>
<proteinExistence type="inferred from homology"/>
<sequence>IHQGIPDTTELVKTLPQKYRRKLISDEEMEYIQRGGPE</sequence>
<organism evidence="4 5">
    <name type="scientific">Pelusios castaneus</name>
    <name type="common">West African mud turtle</name>
    <dbReference type="NCBI Taxonomy" id="367368"/>
    <lineage>
        <taxon>Eukaryota</taxon>
        <taxon>Metazoa</taxon>
        <taxon>Chordata</taxon>
        <taxon>Craniata</taxon>
        <taxon>Vertebrata</taxon>
        <taxon>Euteleostomi</taxon>
        <taxon>Archelosauria</taxon>
        <taxon>Testudinata</taxon>
        <taxon>Testudines</taxon>
        <taxon>Pleurodira</taxon>
        <taxon>Pelomedusidae</taxon>
        <taxon>Pelusios</taxon>
    </lineage>
</organism>
<evidence type="ECO:0008006" key="6">
    <source>
        <dbReference type="Google" id="ProtNLM"/>
    </source>
</evidence>
<keyword evidence="5" id="KW-1185">Reference proteome</keyword>
<evidence type="ECO:0000256" key="3">
    <source>
        <dbReference type="ARBA" id="ARBA00043970"/>
    </source>
</evidence>
<dbReference type="GO" id="GO:0005739">
    <property type="term" value="C:mitochondrion"/>
    <property type="evidence" value="ECO:0007669"/>
    <property type="project" value="UniProtKB-SubCell"/>
</dbReference>
<dbReference type="Proteomes" id="UP000694393">
    <property type="component" value="Unplaced"/>
</dbReference>
<dbReference type="GO" id="GO:0006103">
    <property type="term" value="P:2-oxoglutarate metabolic process"/>
    <property type="evidence" value="ECO:0007669"/>
    <property type="project" value="InterPro"/>
</dbReference>
<dbReference type="InterPro" id="IPR020373">
    <property type="entry name" value="Kgd4/YMR-31"/>
</dbReference>